<dbReference type="Pfam" id="PF13426">
    <property type="entry name" value="PAS_9"/>
    <property type="match status" value="1"/>
</dbReference>
<dbReference type="Proteomes" id="UP001188597">
    <property type="component" value="Unassembled WGS sequence"/>
</dbReference>
<name>A0AA88W4D3_9ASTE</name>
<evidence type="ECO:0008006" key="12">
    <source>
        <dbReference type="Google" id="ProtNLM"/>
    </source>
</evidence>
<comment type="caution">
    <text evidence="10">The sequence shown here is derived from an EMBL/GenBank/DDBJ whole genome shotgun (WGS) entry which is preliminary data.</text>
</comment>
<dbReference type="EMBL" id="JAVXUP010000873">
    <property type="protein sequence ID" value="KAK3019458.1"/>
    <property type="molecule type" value="Genomic_DNA"/>
</dbReference>
<evidence type="ECO:0000313" key="11">
    <source>
        <dbReference type="Proteomes" id="UP001188597"/>
    </source>
</evidence>
<evidence type="ECO:0000256" key="5">
    <source>
        <dbReference type="ARBA" id="ARBA00022991"/>
    </source>
</evidence>
<dbReference type="AlphaFoldDB" id="A0AA88W4D3"/>
<reference evidence="10" key="1">
    <citation type="submission" date="2022-12" db="EMBL/GenBank/DDBJ databases">
        <title>Draft genome assemblies for two species of Escallonia (Escalloniales).</title>
        <authorList>
            <person name="Chanderbali A."/>
            <person name="Dervinis C."/>
            <person name="Anghel I."/>
            <person name="Soltis D."/>
            <person name="Soltis P."/>
            <person name="Zapata F."/>
        </authorList>
    </citation>
    <scope>NUCLEOTIDE SEQUENCE</scope>
    <source>
        <strain evidence="10">UCBG64.0493</strain>
        <tissue evidence="10">Leaf</tissue>
    </source>
</reference>
<dbReference type="PROSITE" id="PS50112">
    <property type="entry name" value="PAS"/>
    <property type="match status" value="1"/>
</dbReference>
<keyword evidence="3" id="KW-0285">Flavoprotein</keyword>
<protein>
    <recommendedName>
        <fullName evidence="12">LOV domain-containing protein</fullName>
    </recommendedName>
</protein>
<evidence type="ECO:0000259" key="8">
    <source>
        <dbReference type="PROSITE" id="PS50112"/>
    </source>
</evidence>
<dbReference type="PANTHER" id="PTHR47429">
    <property type="entry name" value="PROTEIN TWIN LOV 1"/>
    <property type="match status" value="1"/>
</dbReference>
<sequence>MESSTSSSKVPQKSPSYREPVDTWMAFRKSPSSNASAAAENDDGSNLITDNVKREQQSLIEERVAEWGLDVRNSSETFVVEATPRSSEGENQGGGLPRVSQDLKDALATLQQTFVVSDATKPDYPIMYASSGFFTMTGYSSKEVIGRNWAYHSGDGQRGAETDQNEVSKIRDAVRTGTSYCGRLLNYKKDGTPFWNLLTVTPIKDDNRKTIKFIG</sequence>
<gene>
    <name evidence="10" type="ORF">RJ639_005142</name>
</gene>
<dbReference type="Gene3D" id="3.30.450.20">
    <property type="entry name" value="PAS domain"/>
    <property type="match status" value="1"/>
</dbReference>
<feature type="region of interest" description="Disordered" evidence="7">
    <location>
        <begin position="1"/>
        <end position="49"/>
    </location>
</feature>
<dbReference type="InterPro" id="IPR035965">
    <property type="entry name" value="PAS-like_dom_sf"/>
</dbReference>
<evidence type="ECO:0000259" key="9">
    <source>
        <dbReference type="PROSITE" id="PS50113"/>
    </source>
</evidence>
<dbReference type="SUPFAM" id="SSF55785">
    <property type="entry name" value="PYP-like sensor domain (PAS domain)"/>
    <property type="match status" value="1"/>
</dbReference>
<feature type="compositionally biased region" description="Low complexity" evidence="7">
    <location>
        <begin position="1"/>
        <end position="15"/>
    </location>
</feature>
<keyword evidence="5" id="KW-0157">Chromophore</keyword>
<dbReference type="PANTHER" id="PTHR47429:SF8">
    <property type="entry name" value="PHOTOTROPIN-1-LIKE"/>
    <property type="match status" value="1"/>
</dbReference>
<evidence type="ECO:0000256" key="2">
    <source>
        <dbReference type="ARBA" id="ARBA00022606"/>
    </source>
</evidence>
<accession>A0AA88W4D3</accession>
<evidence type="ECO:0000313" key="10">
    <source>
        <dbReference type="EMBL" id="KAK3019458.1"/>
    </source>
</evidence>
<evidence type="ECO:0000256" key="3">
    <source>
        <dbReference type="ARBA" id="ARBA00022630"/>
    </source>
</evidence>
<feature type="compositionally biased region" description="Low complexity" evidence="7">
    <location>
        <begin position="30"/>
        <end position="39"/>
    </location>
</feature>
<feature type="domain" description="PAC" evidence="9">
    <location>
        <begin position="178"/>
        <end position="215"/>
    </location>
</feature>
<dbReference type="GO" id="GO:0005634">
    <property type="term" value="C:nucleus"/>
    <property type="evidence" value="ECO:0007669"/>
    <property type="project" value="TreeGrafter"/>
</dbReference>
<dbReference type="InterPro" id="IPR000014">
    <property type="entry name" value="PAS"/>
</dbReference>
<dbReference type="CDD" id="cd00130">
    <property type="entry name" value="PAS"/>
    <property type="match status" value="1"/>
</dbReference>
<keyword evidence="1" id="KW-0600">Photoreceptor protein</keyword>
<proteinExistence type="predicted"/>
<evidence type="ECO:0000256" key="7">
    <source>
        <dbReference type="SAM" id="MobiDB-lite"/>
    </source>
</evidence>
<organism evidence="10 11">
    <name type="scientific">Escallonia herrerae</name>
    <dbReference type="NCBI Taxonomy" id="1293975"/>
    <lineage>
        <taxon>Eukaryota</taxon>
        <taxon>Viridiplantae</taxon>
        <taxon>Streptophyta</taxon>
        <taxon>Embryophyta</taxon>
        <taxon>Tracheophyta</taxon>
        <taxon>Spermatophyta</taxon>
        <taxon>Magnoliopsida</taxon>
        <taxon>eudicotyledons</taxon>
        <taxon>Gunneridae</taxon>
        <taxon>Pentapetalae</taxon>
        <taxon>asterids</taxon>
        <taxon>campanulids</taxon>
        <taxon>Escalloniales</taxon>
        <taxon>Escalloniaceae</taxon>
        <taxon>Escallonia</taxon>
    </lineage>
</organism>
<feature type="domain" description="PAS" evidence="8">
    <location>
        <begin position="99"/>
        <end position="148"/>
    </location>
</feature>
<evidence type="ECO:0000256" key="6">
    <source>
        <dbReference type="ARBA" id="ARBA00023170"/>
    </source>
</evidence>
<evidence type="ECO:0000256" key="4">
    <source>
        <dbReference type="ARBA" id="ARBA00022643"/>
    </source>
</evidence>
<dbReference type="PROSITE" id="PS50113">
    <property type="entry name" value="PAC"/>
    <property type="match status" value="1"/>
</dbReference>
<keyword evidence="11" id="KW-1185">Reference proteome</keyword>
<dbReference type="NCBIfam" id="TIGR00229">
    <property type="entry name" value="sensory_box"/>
    <property type="match status" value="1"/>
</dbReference>
<dbReference type="InterPro" id="IPR000700">
    <property type="entry name" value="PAS-assoc_C"/>
</dbReference>
<keyword evidence="2" id="KW-0716">Sensory transduction</keyword>
<keyword evidence="4" id="KW-0288">FMN</keyword>
<dbReference type="GO" id="GO:0009881">
    <property type="term" value="F:photoreceptor activity"/>
    <property type="evidence" value="ECO:0007669"/>
    <property type="project" value="UniProtKB-KW"/>
</dbReference>
<keyword evidence="6" id="KW-0675">Receptor</keyword>
<evidence type="ECO:0000256" key="1">
    <source>
        <dbReference type="ARBA" id="ARBA00022543"/>
    </source>
</evidence>